<sequence>MRSTWRLVSLAFQTGLSKRENKMFWLILVLAVVGLLGFIRFAPSDVARWHKPIGDAENVDGEGWSARVVAGSSGLLSDLHQGMLALPRTDLLAGSVTDGRLTYVTRSKIIGFPDYTTIEQDGDAIKLYARLRFGRKDFGVNGKRLDGLVKRTRAKRGEGEL</sequence>
<keyword evidence="1" id="KW-0472">Membrane</keyword>
<dbReference type="EMBL" id="JAMC01000003">
    <property type="protein sequence ID" value="KEJ89585.1"/>
    <property type="molecule type" value="Genomic_DNA"/>
</dbReference>
<keyword evidence="3" id="KW-1185">Reference proteome</keyword>
<dbReference type="Proteomes" id="UP000027734">
    <property type="component" value="Unassembled WGS sequence"/>
</dbReference>
<dbReference type="InterPro" id="IPR010865">
    <property type="entry name" value="DUF1499"/>
</dbReference>
<feature type="transmembrane region" description="Helical" evidence="1">
    <location>
        <begin position="23"/>
        <end position="42"/>
    </location>
</feature>
<name>A0A073IJ46_9RHOB</name>
<evidence type="ECO:0000256" key="1">
    <source>
        <dbReference type="SAM" id="Phobius"/>
    </source>
</evidence>
<keyword evidence="1" id="KW-1133">Transmembrane helix</keyword>
<dbReference type="Pfam" id="PF07386">
    <property type="entry name" value="DUF1499"/>
    <property type="match status" value="1"/>
</dbReference>
<dbReference type="STRING" id="1300350.Z948_3162"/>
<comment type="caution">
    <text evidence="2">The sequence shown here is derived from an EMBL/GenBank/DDBJ whole genome shotgun (WGS) entry which is preliminary data.</text>
</comment>
<protein>
    <recommendedName>
        <fullName evidence="4">DUF1499 domain-containing protein</fullName>
    </recommendedName>
</protein>
<keyword evidence="1" id="KW-0812">Transmembrane</keyword>
<dbReference type="AlphaFoldDB" id="A0A073IJ46"/>
<proteinExistence type="predicted"/>
<gene>
    <name evidence="2" type="ORF">DSW25_11375</name>
</gene>
<evidence type="ECO:0000313" key="2">
    <source>
        <dbReference type="EMBL" id="KEJ89585.1"/>
    </source>
</evidence>
<dbReference type="eggNOG" id="COG4446">
    <property type="taxonomic scope" value="Bacteria"/>
</dbReference>
<evidence type="ECO:0000313" key="3">
    <source>
        <dbReference type="Proteomes" id="UP000027734"/>
    </source>
</evidence>
<organism evidence="2 3">
    <name type="scientific">Sulfitobacter donghicola DSW-25 = KCTC 12864 = JCM 14565</name>
    <dbReference type="NCBI Taxonomy" id="1300350"/>
    <lineage>
        <taxon>Bacteria</taxon>
        <taxon>Pseudomonadati</taxon>
        <taxon>Pseudomonadota</taxon>
        <taxon>Alphaproteobacteria</taxon>
        <taxon>Rhodobacterales</taxon>
        <taxon>Roseobacteraceae</taxon>
        <taxon>Sulfitobacter</taxon>
    </lineage>
</organism>
<evidence type="ECO:0008006" key="4">
    <source>
        <dbReference type="Google" id="ProtNLM"/>
    </source>
</evidence>
<reference evidence="2 3" key="1">
    <citation type="submission" date="2014-01" db="EMBL/GenBank/DDBJ databases">
        <title>Sulfitobacter donghicola JCM 14565 Genome Sequencing.</title>
        <authorList>
            <person name="Lai Q."/>
            <person name="Hong Z."/>
        </authorList>
    </citation>
    <scope>NUCLEOTIDE SEQUENCE [LARGE SCALE GENOMIC DNA]</scope>
    <source>
        <strain evidence="2 3">JCM 14565</strain>
    </source>
</reference>
<accession>A0A073IJ46</accession>